<accession>A0A2P2JK04</accession>
<name>A0A2P2JK04_RHIMU</name>
<dbReference type="EMBL" id="GGEC01013295">
    <property type="protein sequence ID" value="MBW93778.1"/>
    <property type="molecule type" value="Transcribed_RNA"/>
</dbReference>
<evidence type="ECO:0000313" key="1">
    <source>
        <dbReference type="EMBL" id="MBW93778.1"/>
    </source>
</evidence>
<organism evidence="1">
    <name type="scientific">Rhizophora mucronata</name>
    <name type="common">Asiatic mangrove</name>
    <dbReference type="NCBI Taxonomy" id="61149"/>
    <lineage>
        <taxon>Eukaryota</taxon>
        <taxon>Viridiplantae</taxon>
        <taxon>Streptophyta</taxon>
        <taxon>Embryophyta</taxon>
        <taxon>Tracheophyta</taxon>
        <taxon>Spermatophyta</taxon>
        <taxon>Magnoliopsida</taxon>
        <taxon>eudicotyledons</taxon>
        <taxon>Gunneridae</taxon>
        <taxon>Pentapetalae</taxon>
        <taxon>rosids</taxon>
        <taxon>fabids</taxon>
        <taxon>Malpighiales</taxon>
        <taxon>Rhizophoraceae</taxon>
        <taxon>Rhizophora</taxon>
    </lineage>
</organism>
<sequence length="96" mass="10876">MKTLRKSLLLSSELQRTLYGFIVFEVAWSTVRGINYSNELQADTSLAIEAKTMQRWEFDSITQAANCISLWFSGTSSEQLQLRDFLDSVTGIALFS</sequence>
<reference evidence="1" key="1">
    <citation type="submission" date="2018-02" db="EMBL/GenBank/DDBJ databases">
        <title>Rhizophora mucronata_Transcriptome.</title>
        <authorList>
            <person name="Meera S.P."/>
            <person name="Sreeshan A."/>
            <person name="Augustine A."/>
        </authorList>
    </citation>
    <scope>NUCLEOTIDE SEQUENCE</scope>
    <source>
        <tissue evidence="1">Leaf</tissue>
    </source>
</reference>
<dbReference type="PANTHER" id="PTHR34553:SF4">
    <property type="entry name" value="G1_S-SPECIFIC CYCLIN-E PROTEIN"/>
    <property type="match status" value="1"/>
</dbReference>
<dbReference type="PANTHER" id="PTHR34553">
    <property type="entry name" value="OS05G0597400 PROTEIN"/>
    <property type="match status" value="1"/>
</dbReference>
<protein>
    <submittedName>
        <fullName evidence="1">Uncharacterized protein MANES_13G066300</fullName>
    </submittedName>
</protein>
<dbReference type="AlphaFoldDB" id="A0A2P2JK04"/>
<proteinExistence type="predicted"/>